<reference evidence="2 3" key="1">
    <citation type="submission" date="2018-11" db="EMBL/GenBank/DDBJ databases">
        <authorList>
            <consortium name="Pathogen Informatics"/>
        </authorList>
    </citation>
    <scope>NUCLEOTIDE SEQUENCE [LARGE SCALE GENOMIC DNA]</scope>
</reference>
<dbReference type="AlphaFoldDB" id="A0A3P7NTJ7"/>
<organism evidence="2 3">
    <name type="scientific">Dibothriocephalus latus</name>
    <name type="common">Fish tapeworm</name>
    <name type="synonym">Diphyllobothrium latum</name>
    <dbReference type="NCBI Taxonomy" id="60516"/>
    <lineage>
        <taxon>Eukaryota</taxon>
        <taxon>Metazoa</taxon>
        <taxon>Spiralia</taxon>
        <taxon>Lophotrochozoa</taxon>
        <taxon>Platyhelminthes</taxon>
        <taxon>Cestoda</taxon>
        <taxon>Eucestoda</taxon>
        <taxon>Diphyllobothriidea</taxon>
        <taxon>Diphyllobothriidae</taxon>
        <taxon>Dibothriocephalus</taxon>
    </lineage>
</organism>
<feature type="compositionally biased region" description="Polar residues" evidence="1">
    <location>
        <begin position="8"/>
        <end position="23"/>
    </location>
</feature>
<dbReference type="EMBL" id="UYRU01111395">
    <property type="protein sequence ID" value="VDN44410.1"/>
    <property type="molecule type" value="Genomic_DNA"/>
</dbReference>
<evidence type="ECO:0000256" key="1">
    <source>
        <dbReference type="SAM" id="MobiDB-lite"/>
    </source>
</evidence>
<evidence type="ECO:0000313" key="3">
    <source>
        <dbReference type="Proteomes" id="UP000281553"/>
    </source>
</evidence>
<dbReference type="Proteomes" id="UP000281553">
    <property type="component" value="Unassembled WGS sequence"/>
</dbReference>
<keyword evidence="3" id="KW-1185">Reference proteome</keyword>
<evidence type="ECO:0000313" key="2">
    <source>
        <dbReference type="EMBL" id="VDN44410.1"/>
    </source>
</evidence>
<proteinExistence type="predicted"/>
<sequence length="69" mass="7415">MLLLLRVPQTSTNSTSRGFSSEALSGPETAGLLSRKAREASNVLRIGELCCQDQIMLCNAADNADFIDN</sequence>
<feature type="region of interest" description="Disordered" evidence="1">
    <location>
        <begin position="1"/>
        <end position="27"/>
    </location>
</feature>
<protein>
    <submittedName>
        <fullName evidence="2">Uncharacterized protein</fullName>
    </submittedName>
</protein>
<gene>
    <name evidence="2" type="ORF">DILT_LOCUS19326</name>
</gene>
<accession>A0A3P7NTJ7</accession>
<name>A0A3P7NTJ7_DIBLA</name>